<dbReference type="InterPro" id="IPR014729">
    <property type="entry name" value="Rossmann-like_a/b/a_fold"/>
</dbReference>
<comment type="pathway">
    <text evidence="1">Amino-acid biosynthesis; L-asparagine biosynthesis; L-asparagine from L-aspartate (L-Gln route): step 1/1.</text>
</comment>
<gene>
    <name evidence="5" type="ORF">GCM10011515_00240</name>
</gene>
<dbReference type="SUPFAM" id="SSF56235">
    <property type="entry name" value="N-terminal nucleophile aminohydrolases (Ntn hydrolases)"/>
    <property type="match status" value="1"/>
</dbReference>
<feature type="domain" description="Asparagine synthetase" evidence="4">
    <location>
        <begin position="214"/>
        <end position="575"/>
    </location>
</feature>
<dbReference type="EMBL" id="BMKL01000001">
    <property type="protein sequence ID" value="GGD84473.1"/>
    <property type="molecule type" value="Genomic_DNA"/>
</dbReference>
<dbReference type="EC" id="6.3.5.4" evidence="2"/>
<evidence type="ECO:0000256" key="3">
    <source>
        <dbReference type="ARBA" id="ARBA00048741"/>
    </source>
</evidence>
<name>A0ABQ1RYE2_9SPHN</name>
<evidence type="ECO:0000256" key="1">
    <source>
        <dbReference type="ARBA" id="ARBA00005187"/>
    </source>
</evidence>
<sequence length="578" mass="62781">MREHFVAIVPLAGRPLPAIDPSRPCPDNLLPKFEGDHFRIHGTSGLRAVVSPAGAILGLLFDRGQRRPADRLSDADWAGIAASRGRILTERYWGSYVAIVGVGDDVAIVRAPFGDLACYYHQGADALYIASDLSLLLEAARSSRRISADHVSRQIAWPDHRFRETCLADIKELRGGERLTVSEGDIRVESIWTPWPFIDPGRQLEDGIEAGRRLRDAVGLAVAARSAACRRPLLLLSGGLDSSVTAACLRAAGADFSCLNLRADDPLSDETRYARCVADTVGADLSVERLAADYVDVRRSGAAHLPYPVHRCFTQAQDAIAQQVATRLRADAVFDGGGGDNVFFASRSVSMLADCLLTAGFDRRFRSAAEALGDLAQVGMPRLVAKAMHRAWWRTRTPRHAAADQFLSPDLRRELGRTTAHEWLQPPPSALPGRAAHVGLLVPAQSMVEAVNAGAPYEAVSPLASQPVIEACLRIPSWLWLARGRDRAAARAAFQERLPAAIVDRRSKGTPTTFVAQILERNRITIRDMLLGGWLAGQGLIDTAALSRLFNDDTPAHDLSFVSLMTLVDAEAWARAQG</sequence>
<evidence type="ECO:0000313" key="6">
    <source>
        <dbReference type="Proteomes" id="UP000619041"/>
    </source>
</evidence>
<accession>A0ABQ1RYE2</accession>
<reference evidence="6" key="1">
    <citation type="journal article" date="2019" name="Int. J. Syst. Evol. Microbiol.">
        <title>The Global Catalogue of Microorganisms (GCM) 10K type strain sequencing project: providing services to taxonomists for standard genome sequencing and annotation.</title>
        <authorList>
            <consortium name="The Broad Institute Genomics Platform"/>
            <consortium name="The Broad Institute Genome Sequencing Center for Infectious Disease"/>
            <person name="Wu L."/>
            <person name="Ma J."/>
        </authorList>
    </citation>
    <scope>NUCLEOTIDE SEQUENCE [LARGE SCALE GENOMIC DNA]</scope>
    <source>
        <strain evidence="6">CGMCC 1.15959</strain>
    </source>
</reference>
<organism evidence="5 6">
    <name type="scientific">Tsuneonella deserti</name>
    <dbReference type="NCBI Taxonomy" id="2035528"/>
    <lineage>
        <taxon>Bacteria</taxon>
        <taxon>Pseudomonadati</taxon>
        <taxon>Pseudomonadota</taxon>
        <taxon>Alphaproteobacteria</taxon>
        <taxon>Sphingomonadales</taxon>
        <taxon>Erythrobacteraceae</taxon>
        <taxon>Tsuneonella</taxon>
    </lineage>
</organism>
<dbReference type="Proteomes" id="UP000619041">
    <property type="component" value="Unassembled WGS sequence"/>
</dbReference>
<evidence type="ECO:0000259" key="4">
    <source>
        <dbReference type="Pfam" id="PF00733"/>
    </source>
</evidence>
<comment type="caution">
    <text evidence="5">The sequence shown here is derived from an EMBL/GenBank/DDBJ whole genome shotgun (WGS) entry which is preliminary data.</text>
</comment>
<comment type="catalytic activity">
    <reaction evidence="3">
        <text>L-aspartate + L-glutamine + ATP + H2O = L-asparagine + L-glutamate + AMP + diphosphate + H(+)</text>
        <dbReference type="Rhea" id="RHEA:12228"/>
        <dbReference type="ChEBI" id="CHEBI:15377"/>
        <dbReference type="ChEBI" id="CHEBI:15378"/>
        <dbReference type="ChEBI" id="CHEBI:29985"/>
        <dbReference type="ChEBI" id="CHEBI:29991"/>
        <dbReference type="ChEBI" id="CHEBI:30616"/>
        <dbReference type="ChEBI" id="CHEBI:33019"/>
        <dbReference type="ChEBI" id="CHEBI:58048"/>
        <dbReference type="ChEBI" id="CHEBI:58359"/>
        <dbReference type="ChEBI" id="CHEBI:456215"/>
        <dbReference type="EC" id="6.3.5.4"/>
    </reaction>
</comment>
<proteinExistence type="predicted"/>
<dbReference type="PANTHER" id="PTHR43284:SF1">
    <property type="entry name" value="ASPARAGINE SYNTHETASE"/>
    <property type="match status" value="1"/>
</dbReference>
<evidence type="ECO:0000313" key="5">
    <source>
        <dbReference type="EMBL" id="GGD84473.1"/>
    </source>
</evidence>
<dbReference type="SUPFAM" id="SSF52402">
    <property type="entry name" value="Adenine nucleotide alpha hydrolases-like"/>
    <property type="match status" value="1"/>
</dbReference>
<dbReference type="InterPro" id="IPR001962">
    <property type="entry name" value="Asn_synthase"/>
</dbReference>
<dbReference type="InterPro" id="IPR051786">
    <property type="entry name" value="ASN_synthetase/amidase"/>
</dbReference>
<keyword evidence="6" id="KW-1185">Reference proteome</keyword>
<dbReference type="InterPro" id="IPR029055">
    <property type="entry name" value="Ntn_hydrolases_N"/>
</dbReference>
<evidence type="ECO:0000256" key="2">
    <source>
        <dbReference type="ARBA" id="ARBA00012737"/>
    </source>
</evidence>
<dbReference type="PANTHER" id="PTHR43284">
    <property type="entry name" value="ASPARAGINE SYNTHETASE (GLUTAMINE-HYDROLYZING)"/>
    <property type="match status" value="1"/>
</dbReference>
<dbReference type="Pfam" id="PF00733">
    <property type="entry name" value="Asn_synthase"/>
    <property type="match status" value="1"/>
</dbReference>
<dbReference type="Gene3D" id="3.60.20.10">
    <property type="entry name" value="Glutamine Phosphoribosylpyrophosphate, subunit 1, domain 1"/>
    <property type="match status" value="1"/>
</dbReference>
<dbReference type="Gene3D" id="3.40.50.620">
    <property type="entry name" value="HUPs"/>
    <property type="match status" value="1"/>
</dbReference>
<protein>
    <recommendedName>
        <fullName evidence="2">asparagine synthase (glutamine-hydrolyzing)</fullName>
        <ecNumber evidence="2">6.3.5.4</ecNumber>
    </recommendedName>
</protein>